<accession>A0A133S3Y1</accession>
<dbReference type="STRING" id="39777.B7L28_00875"/>
<dbReference type="PATRIC" id="fig|39777.7.peg.1208"/>
<dbReference type="AlphaFoldDB" id="A0A133S3Y1"/>
<evidence type="ECO:0000313" key="1">
    <source>
        <dbReference type="EMBL" id="KXA63603.1"/>
    </source>
</evidence>
<comment type="caution">
    <text evidence="1">The sequence shown here is derived from an EMBL/GenBank/DDBJ whole genome shotgun (WGS) entry which is preliminary data.</text>
</comment>
<gene>
    <name evidence="1" type="ORF">HMPREF3233_01242</name>
    <name evidence="2" type="ORF">QP520_09380</name>
</gene>
<dbReference type="Proteomes" id="UP000070226">
    <property type="component" value="Unassembled WGS sequence"/>
</dbReference>
<evidence type="ECO:0000313" key="3">
    <source>
        <dbReference type="Proteomes" id="UP000070226"/>
    </source>
</evidence>
<dbReference type="Proteomes" id="UP001236274">
    <property type="component" value="Unassembled WGS sequence"/>
</dbReference>
<dbReference type="RefSeq" id="WP_060807666.1">
    <property type="nucleotide sequence ID" value="NZ_JASORJ010000031.1"/>
</dbReference>
<sequence length="87" mass="9943">MCEVTITQATAELPMLVKKLQTGEESVIYIKQDGRTVARLTLFEDTRQAESKVDVSKRIGIAKGKFKMPKDFDKWDKDIEEMFGDTI</sequence>
<reference evidence="1 3" key="1">
    <citation type="submission" date="2016-01" db="EMBL/GenBank/DDBJ databases">
        <authorList>
            <person name="Oliw E.H."/>
        </authorList>
    </citation>
    <scope>NUCLEOTIDE SEQUENCE [LARGE SCALE GENOMIC DNA]</scope>
    <source>
        <strain evidence="1 3">CMW7756B</strain>
    </source>
</reference>
<organism evidence="1">
    <name type="scientific">Veillonella atypica</name>
    <dbReference type="NCBI Taxonomy" id="39777"/>
    <lineage>
        <taxon>Bacteria</taxon>
        <taxon>Bacillati</taxon>
        <taxon>Bacillota</taxon>
        <taxon>Negativicutes</taxon>
        <taxon>Veillonellales</taxon>
        <taxon>Veillonellaceae</taxon>
        <taxon>Veillonella</taxon>
    </lineage>
</organism>
<name>A0A133S3Y1_9FIRM</name>
<evidence type="ECO:0000313" key="2">
    <source>
        <dbReference type="EMBL" id="MDK7357834.1"/>
    </source>
</evidence>
<protein>
    <submittedName>
        <fullName evidence="1">Prevent-host-death family protein</fullName>
    </submittedName>
    <submittedName>
        <fullName evidence="2">Toxin-antitoxin system antitoxin subunit</fullName>
    </submittedName>
</protein>
<reference evidence="2" key="2">
    <citation type="submission" date="2023-05" db="EMBL/GenBank/DDBJ databases">
        <title>Cataloging the Phylogenetic Diversity of Human Bladder Bacteria.</title>
        <authorList>
            <person name="Du J."/>
        </authorList>
    </citation>
    <scope>NUCLEOTIDE SEQUENCE</scope>
    <source>
        <strain evidence="2">UMB10101</strain>
    </source>
</reference>
<dbReference type="EMBL" id="JASORJ010000031">
    <property type="protein sequence ID" value="MDK7357834.1"/>
    <property type="molecule type" value="Genomic_DNA"/>
</dbReference>
<proteinExistence type="predicted"/>
<dbReference type="EMBL" id="LRQT01000055">
    <property type="protein sequence ID" value="KXA63603.1"/>
    <property type="molecule type" value="Genomic_DNA"/>
</dbReference>